<dbReference type="Pfam" id="PF08241">
    <property type="entry name" value="Methyltransf_11"/>
    <property type="match status" value="1"/>
</dbReference>
<evidence type="ECO:0000313" key="3">
    <source>
        <dbReference type="Proteomes" id="UP000294911"/>
    </source>
</evidence>
<dbReference type="Gene3D" id="3.40.50.150">
    <property type="entry name" value="Vaccinia Virus protein VP39"/>
    <property type="match status" value="1"/>
</dbReference>
<dbReference type="Proteomes" id="UP000294911">
    <property type="component" value="Unassembled WGS sequence"/>
</dbReference>
<comment type="caution">
    <text evidence="2">The sequence shown here is derived from an EMBL/GenBank/DDBJ whole genome shotgun (WGS) entry which is preliminary data.</text>
</comment>
<dbReference type="PANTHER" id="PTHR43591">
    <property type="entry name" value="METHYLTRANSFERASE"/>
    <property type="match status" value="1"/>
</dbReference>
<dbReference type="InterPro" id="IPR029063">
    <property type="entry name" value="SAM-dependent_MTases_sf"/>
</dbReference>
<evidence type="ECO:0000313" key="2">
    <source>
        <dbReference type="EMBL" id="TCP56066.1"/>
    </source>
</evidence>
<dbReference type="GO" id="GO:0008757">
    <property type="term" value="F:S-adenosylmethionine-dependent methyltransferase activity"/>
    <property type="evidence" value="ECO:0007669"/>
    <property type="project" value="InterPro"/>
</dbReference>
<sequence>MSPNTTGQEVTLHLSGERTVPDVPAENYWFRRHEAAYEYLLPYCARPVVLEAGCGEGYGAHRIAEVADQVLALDYDEPSTTHIAVNYPALTPVRGNLGFLPVRAHSVDVVANLQVIEHLWDQAGFLAECFRVLRPGGRLLVSTPNRITFSPGRDTPLNPYHTRELAPAELAGLLTEAGFQTERLLGLHHGAAVRRLDERYGGSVIQAQLDVVLDHLPGQAPWPPELLADVAAIDTAGFDIHDRELEASLDLIAVAVRP</sequence>
<proteinExistence type="predicted"/>
<name>A0A4V6NRF5_9PSEU</name>
<dbReference type="CDD" id="cd02440">
    <property type="entry name" value="AdoMet_MTases"/>
    <property type="match status" value="1"/>
</dbReference>
<reference evidence="2 3" key="1">
    <citation type="submission" date="2019-03" db="EMBL/GenBank/DDBJ databases">
        <title>Genomic Encyclopedia of Type Strains, Phase IV (KMG-IV): sequencing the most valuable type-strain genomes for metagenomic binning, comparative biology and taxonomic classification.</title>
        <authorList>
            <person name="Goeker M."/>
        </authorList>
    </citation>
    <scope>NUCLEOTIDE SEQUENCE [LARGE SCALE GENOMIC DNA]</scope>
    <source>
        <strain evidence="2 3">DSM 45765</strain>
    </source>
</reference>
<dbReference type="RefSeq" id="WP_132874729.1">
    <property type="nucleotide sequence ID" value="NZ_SLXQ01000001.1"/>
</dbReference>
<gene>
    <name evidence="2" type="ORF">EV191_1016</name>
</gene>
<dbReference type="AlphaFoldDB" id="A0A4V6NRF5"/>
<dbReference type="EMBL" id="SLXQ01000001">
    <property type="protein sequence ID" value="TCP56066.1"/>
    <property type="molecule type" value="Genomic_DNA"/>
</dbReference>
<protein>
    <submittedName>
        <fullName evidence="2">Methyltransferase family protein</fullName>
    </submittedName>
</protein>
<dbReference type="GO" id="GO:0032259">
    <property type="term" value="P:methylation"/>
    <property type="evidence" value="ECO:0007669"/>
    <property type="project" value="UniProtKB-KW"/>
</dbReference>
<keyword evidence="2" id="KW-0489">Methyltransferase</keyword>
<accession>A0A4V6NRF5</accession>
<dbReference type="InterPro" id="IPR013216">
    <property type="entry name" value="Methyltransf_11"/>
</dbReference>
<feature type="domain" description="Methyltransferase type 11" evidence="1">
    <location>
        <begin position="50"/>
        <end position="141"/>
    </location>
</feature>
<keyword evidence="2" id="KW-0808">Transferase</keyword>
<dbReference type="OrthoDB" id="9810247at2"/>
<dbReference type="SUPFAM" id="SSF53335">
    <property type="entry name" value="S-adenosyl-L-methionine-dependent methyltransferases"/>
    <property type="match status" value="1"/>
</dbReference>
<evidence type="ECO:0000259" key="1">
    <source>
        <dbReference type="Pfam" id="PF08241"/>
    </source>
</evidence>
<keyword evidence="3" id="KW-1185">Reference proteome</keyword>
<organism evidence="2 3">
    <name type="scientific">Tamaricihabitans halophyticus</name>
    <dbReference type="NCBI Taxonomy" id="1262583"/>
    <lineage>
        <taxon>Bacteria</taxon>
        <taxon>Bacillati</taxon>
        <taxon>Actinomycetota</taxon>
        <taxon>Actinomycetes</taxon>
        <taxon>Pseudonocardiales</taxon>
        <taxon>Pseudonocardiaceae</taxon>
        <taxon>Tamaricihabitans</taxon>
    </lineage>
</organism>